<dbReference type="Pfam" id="PF13508">
    <property type="entry name" value="Acetyltransf_7"/>
    <property type="match status" value="1"/>
</dbReference>
<dbReference type="Gene3D" id="3.40.630.30">
    <property type="match status" value="1"/>
</dbReference>
<dbReference type="PANTHER" id="PTHR42919">
    <property type="entry name" value="N-ALPHA-ACETYLTRANSFERASE"/>
    <property type="match status" value="1"/>
</dbReference>
<evidence type="ECO:0000256" key="1">
    <source>
        <dbReference type="ARBA" id="ARBA00022679"/>
    </source>
</evidence>
<evidence type="ECO:0000259" key="3">
    <source>
        <dbReference type="PROSITE" id="PS51186"/>
    </source>
</evidence>
<dbReference type="AlphaFoldDB" id="A0A0B8PJ20"/>
<dbReference type="EMBL" id="BBSA01000006">
    <property type="protein sequence ID" value="GAM62739.1"/>
    <property type="molecule type" value="Genomic_DNA"/>
</dbReference>
<dbReference type="PROSITE" id="PS51186">
    <property type="entry name" value="GNAT"/>
    <property type="match status" value="1"/>
</dbReference>
<dbReference type="InterPro" id="IPR016181">
    <property type="entry name" value="Acyl_CoA_acyltransferase"/>
</dbReference>
<keyword evidence="2" id="KW-0012">Acyltransferase</keyword>
<keyword evidence="1 4" id="KW-0808">Transferase</keyword>
<reference evidence="4 5" key="2">
    <citation type="submission" date="2015-01" db="EMBL/GenBank/DDBJ databases">
        <authorList>
            <consortium name="NBRP consortium"/>
            <person name="Sawabe T."/>
            <person name="Meirelles P."/>
            <person name="Feng G."/>
            <person name="Sayaka M."/>
            <person name="Hattori M."/>
            <person name="Ohkuma M."/>
        </authorList>
    </citation>
    <scope>NUCLEOTIDE SEQUENCE [LARGE SCALE GENOMIC DNA]</scope>
    <source>
        <strain evidence="4 5">JCM19232</strain>
    </source>
</reference>
<gene>
    <name evidence="4" type="ORF">JCM19232_1896</name>
</gene>
<evidence type="ECO:0000313" key="5">
    <source>
        <dbReference type="Proteomes" id="UP000031670"/>
    </source>
</evidence>
<sequence length="151" mass="17065">MARVEHVKPLDIPMSLLLEADPDEAMVLSYLDACLAFALIEDEEVVGACLLKQECEDNSAELMNIAILPDKQKLGLGSVLLKGVLASESVTNLDRVWLKTGTFGHQLSFYQRQGFRVERIVKNYFVDNYPEPIFENGIQHQDMLILELKIK</sequence>
<accession>A0A0B8PJ20</accession>
<protein>
    <submittedName>
        <fullName evidence="4">Acetyltransferase</fullName>
    </submittedName>
</protein>
<dbReference type="InterPro" id="IPR051556">
    <property type="entry name" value="N-term/lysine_N-AcTrnsfr"/>
</dbReference>
<dbReference type="Proteomes" id="UP000031670">
    <property type="component" value="Unassembled WGS sequence"/>
</dbReference>
<evidence type="ECO:0000313" key="4">
    <source>
        <dbReference type="EMBL" id="GAM62739.1"/>
    </source>
</evidence>
<reference evidence="4 5" key="1">
    <citation type="submission" date="2015-01" db="EMBL/GenBank/DDBJ databases">
        <title>Vibrio sp. C5 JCM 19232 whole genome shotgun sequence.</title>
        <authorList>
            <person name="Sawabe T."/>
            <person name="Meirelles P."/>
            <person name="Feng G."/>
            <person name="Sayaka M."/>
            <person name="Hattori M."/>
            <person name="Ohkuma M."/>
        </authorList>
    </citation>
    <scope>NUCLEOTIDE SEQUENCE [LARGE SCALE GENOMIC DNA]</scope>
    <source>
        <strain evidence="4 5">JCM19232</strain>
    </source>
</reference>
<dbReference type="InterPro" id="IPR000182">
    <property type="entry name" value="GNAT_dom"/>
</dbReference>
<name>A0A0B8PJ20_9VIBR</name>
<comment type="caution">
    <text evidence="4">The sequence shown here is derived from an EMBL/GenBank/DDBJ whole genome shotgun (WGS) entry which is preliminary data.</text>
</comment>
<dbReference type="CDD" id="cd04301">
    <property type="entry name" value="NAT_SF"/>
    <property type="match status" value="1"/>
</dbReference>
<dbReference type="GO" id="GO:0016747">
    <property type="term" value="F:acyltransferase activity, transferring groups other than amino-acyl groups"/>
    <property type="evidence" value="ECO:0007669"/>
    <property type="project" value="InterPro"/>
</dbReference>
<dbReference type="SUPFAM" id="SSF55729">
    <property type="entry name" value="Acyl-CoA N-acyltransferases (Nat)"/>
    <property type="match status" value="1"/>
</dbReference>
<organism evidence="4 5">
    <name type="scientific">Vibrio ishigakensis</name>
    <dbReference type="NCBI Taxonomy" id="1481914"/>
    <lineage>
        <taxon>Bacteria</taxon>
        <taxon>Pseudomonadati</taxon>
        <taxon>Pseudomonadota</taxon>
        <taxon>Gammaproteobacteria</taxon>
        <taxon>Vibrionales</taxon>
        <taxon>Vibrionaceae</taxon>
        <taxon>Vibrio</taxon>
    </lineage>
</organism>
<dbReference type="PANTHER" id="PTHR42919:SF8">
    <property type="entry name" value="N-ALPHA-ACETYLTRANSFERASE 50"/>
    <property type="match status" value="1"/>
</dbReference>
<proteinExistence type="predicted"/>
<evidence type="ECO:0000256" key="2">
    <source>
        <dbReference type="ARBA" id="ARBA00023315"/>
    </source>
</evidence>
<feature type="domain" description="N-acetyltransferase" evidence="3">
    <location>
        <begin position="2"/>
        <end position="136"/>
    </location>
</feature>